<comment type="caution">
    <text evidence="6">The sequence shown here is derived from an EMBL/GenBank/DDBJ whole genome shotgun (WGS) entry which is preliminary data.</text>
</comment>
<dbReference type="InterPro" id="IPR011761">
    <property type="entry name" value="ATP-grasp"/>
</dbReference>
<proteinExistence type="predicted"/>
<accession>A0A2W5I8Z2</accession>
<dbReference type="Pfam" id="PF13535">
    <property type="entry name" value="ATP-grasp_4"/>
    <property type="match status" value="1"/>
</dbReference>
<dbReference type="SUPFAM" id="SSF56059">
    <property type="entry name" value="Glutathione synthetase ATP-binding domain-like"/>
    <property type="match status" value="1"/>
</dbReference>
<keyword evidence="1" id="KW-0436">Ligase</keyword>
<protein>
    <submittedName>
        <fullName evidence="6">Biotin carboxylase</fullName>
    </submittedName>
</protein>
<gene>
    <name evidence="6" type="ORF">DI579_07200</name>
</gene>
<dbReference type="PANTHER" id="PTHR43585">
    <property type="entry name" value="FUMIPYRROLE BIOSYNTHESIS PROTEIN C"/>
    <property type="match status" value="1"/>
</dbReference>
<dbReference type="PANTHER" id="PTHR43585:SF2">
    <property type="entry name" value="ATP-GRASP ENZYME FSQD"/>
    <property type="match status" value="1"/>
</dbReference>
<dbReference type="AlphaFoldDB" id="A0A2W5I8Z2"/>
<evidence type="ECO:0000259" key="5">
    <source>
        <dbReference type="PROSITE" id="PS50975"/>
    </source>
</evidence>
<name>A0A2W5I8Z2_9ACTN</name>
<reference evidence="6 7" key="1">
    <citation type="submission" date="2017-08" db="EMBL/GenBank/DDBJ databases">
        <title>Infants hospitalized years apart are colonized by the same room-sourced microbial strains.</title>
        <authorList>
            <person name="Brooks B."/>
            <person name="Olm M.R."/>
            <person name="Firek B.A."/>
            <person name="Baker R."/>
            <person name="Thomas B.C."/>
            <person name="Morowitz M.J."/>
            <person name="Banfield J.F."/>
        </authorList>
    </citation>
    <scope>NUCLEOTIDE SEQUENCE [LARGE SCALE GENOMIC DNA]</scope>
    <source>
        <strain evidence="6">S2_006_000_R1_57</strain>
    </source>
</reference>
<dbReference type="GO" id="GO:0046872">
    <property type="term" value="F:metal ion binding"/>
    <property type="evidence" value="ECO:0007669"/>
    <property type="project" value="InterPro"/>
</dbReference>
<dbReference type="Proteomes" id="UP000248606">
    <property type="component" value="Unassembled WGS sequence"/>
</dbReference>
<dbReference type="InterPro" id="IPR052032">
    <property type="entry name" value="ATP-dep_AA_Ligase"/>
</dbReference>
<dbReference type="Gene3D" id="3.30.470.20">
    <property type="entry name" value="ATP-grasp fold, B domain"/>
    <property type="match status" value="1"/>
</dbReference>
<organism evidence="6 7">
    <name type="scientific">Lawsonella clevelandensis</name>
    <dbReference type="NCBI Taxonomy" id="1528099"/>
    <lineage>
        <taxon>Bacteria</taxon>
        <taxon>Bacillati</taxon>
        <taxon>Actinomycetota</taxon>
        <taxon>Actinomycetes</taxon>
        <taxon>Mycobacteriales</taxon>
        <taxon>Lawsonellaceae</taxon>
        <taxon>Lawsonella</taxon>
    </lineage>
</organism>
<keyword evidence="2 4" id="KW-0547">Nucleotide-binding</keyword>
<dbReference type="EMBL" id="QFOZ01000018">
    <property type="protein sequence ID" value="PZP88190.1"/>
    <property type="molecule type" value="Genomic_DNA"/>
</dbReference>
<dbReference type="PROSITE" id="PS50975">
    <property type="entry name" value="ATP_GRASP"/>
    <property type="match status" value="1"/>
</dbReference>
<feature type="domain" description="ATP-grasp" evidence="5">
    <location>
        <begin position="138"/>
        <end position="340"/>
    </location>
</feature>
<evidence type="ECO:0000313" key="7">
    <source>
        <dbReference type="Proteomes" id="UP000248606"/>
    </source>
</evidence>
<evidence type="ECO:0000256" key="4">
    <source>
        <dbReference type="PROSITE-ProRule" id="PRU00409"/>
    </source>
</evidence>
<evidence type="ECO:0000256" key="1">
    <source>
        <dbReference type="ARBA" id="ARBA00022598"/>
    </source>
</evidence>
<evidence type="ECO:0000256" key="2">
    <source>
        <dbReference type="ARBA" id="ARBA00022741"/>
    </source>
</evidence>
<sequence length="435" mass="47474">MFSRDDAMVERNWAVLVGVTTSGSHASAHWFKGFYEACQKRHIMVCGVDFEEELANKIPPIPVDCLVKVSGPYRRSLDADEIAEIASEIEARCPGKVALSTALRENYQLQNSLLAKAIGVARNTANCVELIQDKPACRDALRKAGIYQPQSLRITGVDSDGCLRFSDASGTVVEKPTNNSSGWIVKPSIGMGSVGVRRILNVEDISELDTLVLEGGFCLEEFITGTEYSIEGIAIDGRVCIYTTTAKTIDEDFVEIGHIQPADMSSISSKRELEEQLQRCVNALGIECGNLHVEFWVTPEKEIVWGEFHVRQGGDFIAPDLVSAVRPGIDYYGNLIDSLCGLPIHPLPEITQCAASKFIESSSGVVSEVSLYDSVPEEIDLYWECVPGEIAHAVNDSHARVAAIVARGNDEHTVTQLLDRVANACVVRVASVSRD</sequence>
<evidence type="ECO:0000313" key="6">
    <source>
        <dbReference type="EMBL" id="PZP88190.1"/>
    </source>
</evidence>
<dbReference type="RefSeq" id="WP_134790669.1">
    <property type="nucleotide sequence ID" value="NZ_QFOZ01000018.1"/>
</dbReference>
<dbReference type="GO" id="GO:0016874">
    <property type="term" value="F:ligase activity"/>
    <property type="evidence" value="ECO:0007669"/>
    <property type="project" value="UniProtKB-KW"/>
</dbReference>
<keyword evidence="3 4" id="KW-0067">ATP-binding</keyword>
<dbReference type="GO" id="GO:0005524">
    <property type="term" value="F:ATP binding"/>
    <property type="evidence" value="ECO:0007669"/>
    <property type="project" value="UniProtKB-UniRule"/>
</dbReference>
<evidence type="ECO:0000256" key="3">
    <source>
        <dbReference type="ARBA" id="ARBA00022840"/>
    </source>
</evidence>